<dbReference type="InterPro" id="IPR001424">
    <property type="entry name" value="SOD_Cu_Zn_dom"/>
</dbReference>
<feature type="chain" id="PRO_5045652333" evidence="2">
    <location>
        <begin position="19"/>
        <end position="175"/>
    </location>
</feature>
<dbReference type="Pfam" id="PF00080">
    <property type="entry name" value="Sod_Cu"/>
    <property type="match status" value="1"/>
</dbReference>
<dbReference type="RefSeq" id="WP_386367240.1">
    <property type="nucleotide sequence ID" value="NZ_JBHRXZ010000029.1"/>
</dbReference>
<dbReference type="InterPro" id="IPR036423">
    <property type="entry name" value="SOD-like_Cu/Zn_dom_sf"/>
</dbReference>
<comment type="similarity">
    <text evidence="1">Belongs to the Cu-Zn superoxide dismutase family.</text>
</comment>
<comment type="caution">
    <text evidence="4">The sequence shown here is derived from an EMBL/GenBank/DDBJ whole genome shotgun (WGS) entry which is preliminary data.</text>
</comment>
<name>A0ABV7TAL1_9GAMM</name>
<dbReference type="InterPro" id="IPR018152">
    <property type="entry name" value="SOD_Cu/Zn_BS"/>
</dbReference>
<feature type="signal peptide" evidence="2">
    <location>
        <begin position="1"/>
        <end position="18"/>
    </location>
</feature>
<dbReference type="CDD" id="cd00305">
    <property type="entry name" value="Cu-Zn_Superoxide_Dismutase"/>
    <property type="match status" value="1"/>
</dbReference>
<dbReference type="NCBIfam" id="NF007628">
    <property type="entry name" value="PRK10290.1"/>
    <property type="match status" value="1"/>
</dbReference>
<keyword evidence="5" id="KW-1185">Reference proteome</keyword>
<evidence type="ECO:0000256" key="2">
    <source>
        <dbReference type="SAM" id="SignalP"/>
    </source>
</evidence>
<dbReference type="GO" id="GO:0004784">
    <property type="term" value="F:superoxide dismutase activity"/>
    <property type="evidence" value="ECO:0007669"/>
    <property type="project" value="UniProtKB-EC"/>
</dbReference>
<feature type="domain" description="Superoxide dismutase copper/zinc binding" evidence="3">
    <location>
        <begin position="38"/>
        <end position="171"/>
    </location>
</feature>
<dbReference type="PROSITE" id="PS00087">
    <property type="entry name" value="SOD_CU_ZN_1"/>
    <property type="match status" value="1"/>
</dbReference>
<evidence type="ECO:0000259" key="3">
    <source>
        <dbReference type="Pfam" id="PF00080"/>
    </source>
</evidence>
<dbReference type="EC" id="1.15.1.1" evidence="4"/>
<keyword evidence="2" id="KW-0732">Signal</keyword>
<keyword evidence="4" id="KW-0560">Oxidoreductase</keyword>
<dbReference type="EMBL" id="JBHRXZ010000029">
    <property type="protein sequence ID" value="MFC3609543.1"/>
    <property type="molecule type" value="Genomic_DNA"/>
</dbReference>
<evidence type="ECO:0000313" key="4">
    <source>
        <dbReference type="EMBL" id="MFC3609543.1"/>
    </source>
</evidence>
<evidence type="ECO:0000256" key="1">
    <source>
        <dbReference type="ARBA" id="ARBA00010457"/>
    </source>
</evidence>
<dbReference type="InterPro" id="IPR024134">
    <property type="entry name" value="SOD_Cu/Zn_/chaperone"/>
</dbReference>
<evidence type="ECO:0000313" key="5">
    <source>
        <dbReference type="Proteomes" id="UP001595630"/>
    </source>
</evidence>
<proteinExistence type="inferred from homology"/>
<organism evidence="4 5">
    <name type="scientific">Stutzerimonas tarimensis</name>
    <dbReference type="NCBI Taxonomy" id="1507735"/>
    <lineage>
        <taxon>Bacteria</taxon>
        <taxon>Pseudomonadati</taxon>
        <taxon>Pseudomonadota</taxon>
        <taxon>Gammaproteobacteria</taxon>
        <taxon>Pseudomonadales</taxon>
        <taxon>Pseudomonadaceae</taxon>
        <taxon>Stutzerimonas</taxon>
    </lineage>
</organism>
<protein>
    <submittedName>
        <fullName evidence="4">Superoxide dismutase [Cu-Zn] SodC</fullName>
        <ecNumber evidence="4">1.15.1.1</ecNumber>
    </submittedName>
</protein>
<accession>A0ABV7TAL1</accession>
<reference evidence="5" key="1">
    <citation type="journal article" date="2019" name="Int. J. Syst. Evol. Microbiol.">
        <title>The Global Catalogue of Microorganisms (GCM) 10K type strain sequencing project: providing services to taxonomists for standard genome sequencing and annotation.</title>
        <authorList>
            <consortium name="The Broad Institute Genomics Platform"/>
            <consortium name="The Broad Institute Genome Sequencing Center for Infectious Disease"/>
            <person name="Wu L."/>
            <person name="Ma J."/>
        </authorList>
    </citation>
    <scope>NUCLEOTIDE SEQUENCE [LARGE SCALE GENOMIC DNA]</scope>
    <source>
        <strain evidence="5">KCTC 42447</strain>
    </source>
</reference>
<dbReference type="PANTHER" id="PTHR10003">
    <property type="entry name" value="SUPEROXIDE DISMUTASE CU-ZN -RELATED"/>
    <property type="match status" value="1"/>
</dbReference>
<gene>
    <name evidence="4" type="primary">sodC</name>
    <name evidence="4" type="ORF">ACFOMF_17385</name>
</gene>
<dbReference type="SUPFAM" id="SSF49329">
    <property type="entry name" value="Cu,Zn superoxide dismutase-like"/>
    <property type="match status" value="1"/>
</dbReference>
<dbReference type="Gene3D" id="2.60.40.200">
    <property type="entry name" value="Superoxide dismutase, copper/zinc binding domain"/>
    <property type="match status" value="1"/>
</dbReference>
<dbReference type="Proteomes" id="UP001595630">
    <property type="component" value="Unassembled WGS sequence"/>
</dbReference>
<sequence length="175" mass="17985">MKRWILAALASTALAAQAETLTVTLHNVDVDGVGERAGTVKIEASEYGLVFLPDLSGLEPGIRGFHIHTNGSCEPAENNGSLMPAGAAGGHWDPQDSGRHGDPWGDGHLGDLPALMVESDGNARQPVLAPRLKSLGDIRGLALMVHEGGDNHADHPEPLGGGGGRVLCGVIGQGS</sequence>